<protein>
    <submittedName>
        <fullName evidence="2">Uncharacterized protein</fullName>
    </submittedName>
</protein>
<evidence type="ECO:0000256" key="1">
    <source>
        <dbReference type="SAM" id="MobiDB-lite"/>
    </source>
</evidence>
<dbReference type="Proteomes" id="UP000677054">
    <property type="component" value="Unassembled WGS sequence"/>
</dbReference>
<evidence type="ECO:0000313" key="3">
    <source>
        <dbReference type="Proteomes" id="UP000677054"/>
    </source>
</evidence>
<evidence type="ECO:0000313" key="2">
    <source>
        <dbReference type="EMBL" id="CAD7244029.1"/>
    </source>
</evidence>
<sequence>MPLQETLADGPTQQPAPKEKTGQPATPRDKGAEPGKKHQPALVPLSDLVEALQVATRTDPGDKSTKKKAEASRLVHLPACPLSFRNERERRPQKTRPLFTKRMSAAGETGWVSRTDEDGMVPLCSLTGRHNTVRTTQPGTCCKNGENPAPSCGGSRKTEEHEAGCPLRNRSDTDTHPNPVCPFYTGNRCWREEGGCEGTPNLDLGLDIPRRKEAFLVPSTHYDRRRFEGSRLDFSGISASFY</sequence>
<name>A0A7R8X4S1_9CRUS</name>
<dbReference type="EMBL" id="CAJPEV010000547">
    <property type="protein sequence ID" value="CAG0886346.1"/>
    <property type="molecule type" value="Genomic_DNA"/>
</dbReference>
<reference evidence="2" key="1">
    <citation type="submission" date="2020-11" db="EMBL/GenBank/DDBJ databases">
        <authorList>
            <person name="Tran Van P."/>
        </authorList>
    </citation>
    <scope>NUCLEOTIDE SEQUENCE</scope>
</reference>
<proteinExistence type="predicted"/>
<accession>A0A7R8X4S1</accession>
<dbReference type="EMBL" id="LR900064">
    <property type="protein sequence ID" value="CAD7244029.1"/>
    <property type="molecule type" value="Genomic_DNA"/>
</dbReference>
<feature type="region of interest" description="Disordered" evidence="1">
    <location>
        <begin position="1"/>
        <end position="44"/>
    </location>
</feature>
<feature type="compositionally biased region" description="Basic and acidic residues" evidence="1">
    <location>
        <begin position="17"/>
        <end position="36"/>
    </location>
</feature>
<keyword evidence="3" id="KW-1185">Reference proteome</keyword>
<organism evidence="2">
    <name type="scientific">Darwinula stevensoni</name>
    <dbReference type="NCBI Taxonomy" id="69355"/>
    <lineage>
        <taxon>Eukaryota</taxon>
        <taxon>Metazoa</taxon>
        <taxon>Ecdysozoa</taxon>
        <taxon>Arthropoda</taxon>
        <taxon>Crustacea</taxon>
        <taxon>Oligostraca</taxon>
        <taxon>Ostracoda</taxon>
        <taxon>Podocopa</taxon>
        <taxon>Podocopida</taxon>
        <taxon>Darwinulocopina</taxon>
        <taxon>Darwinuloidea</taxon>
        <taxon>Darwinulidae</taxon>
        <taxon>Darwinula</taxon>
    </lineage>
</organism>
<dbReference type="AlphaFoldDB" id="A0A7R8X4S1"/>
<gene>
    <name evidence="2" type="ORF">DSTB1V02_LOCUS3934</name>
</gene>